<evidence type="ECO:0000313" key="3">
    <source>
        <dbReference type="Proteomes" id="UP000641932"/>
    </source>
</evidence>
<dbReference type="AlphaFoldDB" id="A0A918DXB3"/>
<reference evidence="2" key="2">
    <citation type="submission" date="2020-09" db="EMBL/GenBank/DDBJ databases">
        <authorList>
            <person name="Sun Q."/>
            <person name="Zhou Y."/>
        </authorList>
    </citation>
    <scope>NUCLEOTIDE SEQUENCE</scope>
    <source>
        <strain evidence="2">CGMCC 4.7201</strain>
    </source>
</reference>
<name>A0A918DXB3_9ACTN</name>
<dbReference type="RefSeq" id="WP_189131622.1">
    <property type="nucleotide sequence ID" value="NZ_BMMS01000009.1"/>
</dbReference>
<protein>
    <submittedName>
        <fullName evidence="2">Lipoprotein</fullName>
    </submittedName>
</protein>
<evidence type="ECO:0000256" key="1">
    <source>
        <dbReference type="SAM" id="SignalP"/>
    </source>
</evidence>
<keyword evidence="3" id="KW-1185">Reference proteome</keyword>
<accession>A0A918DXB3</accession>
<proteinExistence type="predicted"/>
<dbReference type="PROSITE" id="PS51257">
    <property type="entry name" value="PROKAR_LIPOPROTEIN"/>
    <property type="match status" value="1"/>
</dbReference>
<dbReference type="Proteomes" id="UP000641932">
    <property type="component" value="Unassembled WGS sequence"/>
</dbReference>
<keyword evidence="1" id="KW-0732">Signal</keyword>
<keyword evidence="2" id="KW-0449">Lipoprotein</keyword>
<dbReference type="EMBL" id="BMMS01000009">
    <property type="protein sequence ID" value="GGO86962.1"/>
    <property type="molecule type" value="Genomic_DNA"/>
</dbReference>
<feature type="chain" id="PRO_5038363027" evidence="1">
    <location>
        <begin position="22"/>
        <end position="155"/>
    </location>
</feature>
<gene>
    <name evidence="2" type="ORF">GCM10012280_24330</name>
</gene>
<feature type="signal peptide" evidence="1">
    <location>
        <begin position="1"/>
        <end position="21"/>
    </location>
</feature>
<sequence length="155" mass="17003">MTIRRRAAVIGAVAVGLATLAACDKPTPLAYITSGTDSVHAEAQCYDDGDQISLGRVRQCLNAKPKKTITVHLGERIRFGVDPTIAKEGWSLGIEGQQINDPTKDTYHSYPVDGFFQADQTTGQRAKSVNVSIIENSLKKKEYYGVWNYKVKLAD</sequence>
<comment type="caution">
    <text evidence="2">The sequence shown here is derived from an EMBL/GenBank/DDBJ whole genome shotgun (WGS) entry which is preliminary data.</text>
</comment>
<reference evidence="2" key="1">
    <citation type="journal article" date="2014" name="Int. J. Syst. Evol. Microbiol.">
        <title>Complete genome sequence of Corynebacterium casei LMG S-19264T (=DSM 44701T), isolated from a smear-ripened cheese.</title>
        <authorList>
            <consortium name="US DOE Joint Genome Institute (JGI-PGF)"/>
            <person name="Walter F."/>
            <person name="Albersmeier A."/>
            <person name="Kalinowski J."/>
            <person name="Ruckert C."/>
        </authorList>
    </citation>
    <scope>NUCLEOTIDE SEQUENCE</scope>
    <source>
        <strain evidence="2">CGMCC 4.7201</strain>
    </source>
</reference>
<organism evidence="2 3">
    <name type="scientific">Wenjunlia tyrosinilytica</name>
    <dbReference type="NCBI Taxonomy" id="1544741"/>
    <lineage>
        <taxon>Bacteria</taxon>
        <taxon>Bacillati</taxon>
        <taxon>Actinomycetota</taxon>
        <taxon>Actinomycetes</taxon>
        <taxon>Kitasatosporales</taxon>
        <taxon>Streptomycetaceae</taxon>
        <taxon>Wenjunlia</taxon>
    </lineage>
</organism>
<evidence type="ECO:0000313" key="2">
    <source>
        <dbReference type="EMBL" id="GGO86962.1"/>
    </source>
</evidence>